<proteinExistence type="predicted"/>
<dbReference type="PANTHER" id="PTHR34472:SF1">
    <property type="entry name" value="SULFUR CARRIER PROTEIN THIS"/>
    <property type="match status" value="1"/>
</dbReference>
<dbReference type="SUPFAM" id="SSF54285">
    <property type="entry name" value="MoaD/ThiS"/>
    <property type="match status" value="1"/>
</dbReference>
<dbReference type="InterPro" id="IPR016155">
    <property type="entry name" value="Mopterin_synth/thiamin_S_b"/>
</dbReference>
<reference evidence="2" key="1">
    <citation type="submission" date="2016-08" db="EMBL/GenBank/DDBJ databases">
        <title>Complete genome sequence of the organohalide-respiring Epsilonproteobacterium Sulfurospirillum halorespirans.</title>
        <authorList>
            <person name="Goris T."/>
            <person name="Zimmermann J."/>
            <person name="Schenz B."/>
            <person name="Lemos M."/>
            <person name="Hackermueller J."/>
            <person name="Diekert G."/>
        </authorList>
    </citation>
    <scope>NUCLEOTIDE SEQUENCE [LARGE SCALE GENOMIC DNA]</scope>
    <source>
        <strain>DSM 13726</strain>
        <strain evidence="2">PCE-M2</strain>
    </source>
</reference>
<evidence type="ECO:0000313" key="1">
    <source>
        <dbReference type="EMBL" id="AOO66607.1"/>
    </source>
</evidence>
<dbReference type="NCBIfam" id="TIGR01683">
    <property type="entry name" value="thiS"/>
    <property type="match status" value="1"/>
</dbReference>
<dbReference type="RefSeq" id="WP_069479127.1">
    <property type="nucleotide sequence ID" value="NZ_CP017111.1"/>
</dbReference>
<dbReference type="InterPro" id="IPR010035">
    <property type="entry name" value="Thi_S"/>
</dbReference>
<dbReference type="Pfam" id="PF02597">
    <property type="entry name" value="ThiS"/>
    <property type="match status" value="1"/>
</dbReference>
<dbReference type="Gene3D" id="3.10.20.30">
    <property type="match status" value="1"/>
</dbReference>
<dbReference type="Proteomes" id="UP000094609">
    <property type="component" value="Chromosome"/>
</dbReference>
<evidence type="ECO:0000313" key="2">
    <source>
        <dbReference type="Proteomes" id="UP000094609"/>
    </source>
</evidence>
<gene>
    <name evidence="1" type="ORF">SHALO_2854</name>
</gene>
<dbReference type="PATRIC" id="fig|1193502.14.peg.2890"/>
<dbReference type="KEGG" id="shal:SHALO_2854"/>
<protein>
    <submittedName>
        <fullName evidence="1">ThiS, thiamine-biosynthesis protein</fullName>
    </submittedName>
</protein>
<name>A0A1D7TNN9_9BACT</name>
<keyword evidence="2" id="KW-1185">Reference proteome</keyword>
<dbReference type="STRING" id="1193502.SHALO_2854"/>
<dbReference type="PANTHER" id="PTHR34472">
    <property type="entry name" value="SULFUR CARRIER PROTEIN THIS"/>
    <property type="match status" value="1"/>
</dbReference>
<dbReference type="InterPro" id="IPR012675">
    <property type="entry name" value="Beta-grasp_dom_sf"/>
</dbReference>
<sequence>MKLTINGEAKEIKDGVTLPELLIIENVEQPDMVSVQLNDEFVRQDEHKSITLKEGDEINFLYFMGGGA</sequence>
<dbReference type="EMBL" id="CP017111">
    <property type="protein sequence ID" value="AOO66607.1"/>
    <property type="molecule type" value="Genomic_DNA"/>
</dbReference>
<organism evidence="1 2">
    <name type="scientific">Sulfurospirillum halorespirans DSM 13726</name>
    <dbReference type="NCBI Taxonomy" id="1193502"/>
    <lineage>
        <taxon>Bacteria</taxon>
        <taxon>Pseudomonadati</taxon>
        <taxon>Campylobacterota</taxon>
        <taxon>Epsilonproteobacteria</taxon>
        <taxon>Campylobacterales</taxon>
        <taxon>Sulfurospirillaceae</taxon>
        <taxon>Sulfurospirillum</taxon>
    </lineage>
</organism>
<dbReference type="AlphaFoldDB" id="A0A1D7TNN9"/>
<accession>A0A1D7TNN9</accession>
<dbReference type="InterPro" id="IPR003749">
    <property type="entry name" value="ThiS/MoaD-like"/>
</dbReference>
<dbReference type="CDD" id="cd00565">
    <property type="entry name" value="Ubl_ThiS"/>
    <property type="match status" value="1"/>
</dbReference>